<dbReference type="NCBIfam" id="NF033874">
    <property type="entry name" value="SidJ_rel_pseudo"/>
    <property type="match status" value="1"/>
</dbReference>
<name>A0A8J6N4I2_9BACT</name>
<organism evidence="1 2">
    <name type="scientific">Candidatus Desulfaltia bathyphila</name>
    <dbReference type="NCBI Taxonomy" id="2841697"/>
    <lineage>
        <taxon>Bacteria</taxon>
        <taxon>Pseudomonadati</taxon>
        <taxon>Thermodesulfobacteriota</taxon>
        <taxon>Desulfobacteria</taxon>
        <taxon>Desulfobacterales</taxon>
        <taxon>Desulfobacterales incertae sedis</taxon>
        <taxon>Candidatus Desulfaltia</taxon>
    </lineage>
</organism>
<gene>
    <name evidence="1" type="ORF">H8E80_00265</name>
</gene>
<dbReference type="EMBL" id="JACNLL010000007">
    <property type="protein sequence ID" value="MBC8198471.1"/>
    <property type="molecule type" value="Genomic_DNA"/>
</dbReference>
<comment type="caution">
    <text evidence="1">The sequence shown here is derived from an EMBL/GenBank/DDBJ whole genome shotgun (WGS) entry which is preliminary data.</text>
</comment>
<evidence type="ECO:0000313" key="2">
    <source>
        <dbReference type="Proteomes" id="UP000603545"/>
    </source>
</evidence>
<dbReference type="AlphaFoldDB" id="A0A8J6N4I2"/>
<proteinExistence type="predicted"/>
<protein>
    <submittedName>
        <fullName evidence="1">SidJ-related pseudokinase</fullName>
    </submittedName>
</protein>
<dbReference type="Proteomes" id="UP000603545">
    <property type="component" value="Unassembled WGS sequence"/>
</dbReference>
<evidence type="ECO:0000313" key="1">
    <source>
        <dbReference type="EMBL" id="MBC8198471.1"/>
    </source>
</evidence>
<sequence length="532" mass="60825">MYYRNPERERSGLENALKSENLDFSAAFMVVQDLHQLVQARPEIIRPETISALENVLEDSKHTSQTQSFFLYREAADALASILVLSVDEPLSKQSISSLKHVVNTGSGMQQRAVTEAMGSLPLQIRGPRIPEDSSEKIPRAKWNDVLKLNNIAICDTPVIRGRSLVASINNNSKILVVKFAVTESAVELIKKEAEWMHYLSSYGHLFPVRFKIPQPVQINGSYLFRLKNLPVRPPVGSDINPKYNYAIAYIAHKDYFTYPNDHRKARQLTKDKFREVILRNAWLLGKLTSLGIVHSAPIPLFHNRVQRNRRADHGIYEWHHGGRLDRWLHSCRYPNFGITGIRDFEHLISYQGSSRDLYRHIGSHILSLALVTGSYFRNFKADKVGFDEHGKPLDVRYLFDKSFLKELLQGIFQEYYNGFVEEKFCGDIPFDIEQLSARMIEEMGVDRHMEEMLRVVDQMEMTENEFKDFLAQRGCSEEEIEGYKKDVNDIAIQTGPHLGGFNQRISVPELIQCIGAVSAYCIGSGYLAKKG</sequence>
<accession>A0A8J6N4I2</accession>
<reference evidence="1 2" key="1">
    <citation type="submission" date="2020-08" db="EMBL/GenBank/DDBJ databases">
        <title>Bridging the membrane lipid divide: bacteria of the FCB group superphylum have the potential to synthesize archaeal ether lipids.</title>
        <authorList>
            <person name="Villanueva L."/>
            <person name="Von Meijenfeldt F.A.B."/>
            <person name="Westbye A.B."/>
            <person name="Yadav S."/>
            <person name="Hopmans E.C."/>
            <person name="Dutilh B.E."/>
            <person name="Sinninghe Damste J.S."/>
        </authorList>
    </citation>
    <scope>NUCLEOTIDE SEQUENCE [LARGE SCALE GENOMIC DNA]</scope>
    <source>
        <strain evidence="1">NIOZ-UU82</strain>
    </source>
</reference>